<keyword evidence="7" id="KW-0808">Transferase</keyword>
<evidence type="ECO:0000256" key="11">
    <source>
        <dbReference type="ARBA" id="ARBA00022840"/>
    </source>
</evidence>
<dbReference type="InterPro" id="IPR000489">
    <property type="entry name" value="Pterin-binding_dom"/>
</dbReference>
<organism evidence="16 17">
    <name type="scientific">Venturia inaequalis</name>
    <name type="common">Apple scab fungus</name>
    <dbReference type="NCBI Taxonomy" id="5025"/>
    <lineage>
        <taxon>Eukaryota</taxon>
        <taxon>Fungi</taxon>
        <taxon>Dikarya</taxon>
        <taxon>Ascomycota</taxon>
        <taxon>Pezizomycotina</taxon>
        <taxon>Dothideomycetes</taxon>
        <taxon>Pleosporomycetidae</taxon>
        <taxon>Venturiales</taxon>
        <taxon>Venturiaceae</taxon>
        <taxon>Venturia</taxon>
    </lineage>
</organism>
<name>A0A8H3UXZ1_VENIN</name>
<evidence type="ECO:0000256" key="7">
    <source>
        <dbReference type="ARBA" id="ARBA00022679"/>
    </source>
</evidence>
<dbReference type="Proteomes" id="UP000447873">
    <property type="component" value="Unassembled WGS sequence"/>
</dbReference>
<dbReference type="GO" id="GO:0046872">
    <property type="term" value="F:metal ion binding"/>
    <property type="evidence" value="ECO:0007669"/>
    <property type="project" value="UniProtKB-KW"/>
</dbReference>
<dbReference type="UniPathway" id="UPA00077">
    <property type="reaction ID" value="UER00155"/>
</dbReference>
<comment type="catalytic activity">
    <reaction evidence="1">
        <text>(7,8-dihydropterin-6-yl)methyl diphosphate + 4-aminobenzoate = 7,8-dihydropteroate + diphosphate</text>
        <dbReference type="Rhea" id="RHEA:19949"/>
        <dbReference type="ChEBI" id="CHEBI:17836"/>
        <dbReference type="ChEBI" id="CHEBI:17839"/>
        <dbReference type="ChEBI" id="CHEBI:33019"/>
        <dbReference type="ChEBI" id="CHEBI:72950"/>
        <dbReference type="EC" id="2.5.1.15"/>
    </reaction>
</comment>
<dbReference type="SUPFAM" id="SSF51717">
    <property type="entry name" value="Dihydropteroate synthetase-like"/>
    <property type="match status" value="1"/>
</dbReference>
<keyword evidence="13" id="KW-0289">Folate biosynthesis</keyword>
<dbReference type="GO" id="GO:0003848">
    <property type="term" value="F:2-amino-4-hydroxy-6-hydroxymethyldihydropteridine diphosphokinase activity"/>
    <property type="evidence" value="ECO:0007669"/>
    <property type="project" value="UniProtKB-EC"/>
</dbReference>
<dbReference type="PROSITE" id="PS00793">
    <property type="entry name" value="DHPS_2"/>
    <property type="match status" value="1"/>
</dbReference>
<evidence type="ECO:0000313" key="17">
    <source>
        <dbReference type="Proteomes" id="UP000447873"/>
    </source>
</evidence>
<evidence type="ECO:0000256" key="5">
    <source>
        <dbReference type="ARBA" id="ARBA00005051"/>
    </source>
</evidence>
<evidence type="ECO:0000256" key="9">
    <source>
        <dbReference type="ARBA" id="ARBA00022741"/>
    </source>
</evidence>
<dbReference type="SUPFAM" id="SSF55083">
    <property type="entry name" value="6-hydroxymethyl-7,8-dihydropterin pyrophosphokinase, HPPK"/>
    <property type="match status" value="1"/>
</dbReference>
<protein>
    <recommendedName>
        <fullName evidence="15">Pterin-binding domain-containing protein</fullName>
    </recommendedName>
</protein>
<evidence type="ECO:0000256" key="6">
    <source>
        <dbReference type="ARBA" id="ARBA00009951"/>
    </source>
</evidence>
<evidence type="ECO:0000256" key="12">
    <source>
        <dbReference type="ARBA" id="ARBA00022842"/>
    </source>
</evidence>
<comment type="pathway">
    <text evidence="4">Cofactor biosynthesis; tetrahydrofolate biosynthesis; 7,8-dihydrofolate from 2-amino-4-hydroxy-6-hydroxymethyl-7,8-dihydropteridine diphosphate and 4-aminobenzoate: step 1/2.</text>
</comment>
<dbReference type="GO" id="GO:0016301">
    <property type="term" value="F:kinase activity"/>
    <property type="evidence" value="ECO:0007669"/>
    <property type="project" value="UniProtKB-KW"/>
</dbReference>
<comment type="similarity">
    <text evidence="6">In the C-terminal section; belongs to the DHPS family.</text>
</comment>
<evidence type="ECO:0000256" key="1">
    <source>
        <dbReference type="ARBA" id="ARBA00000012"/>
    </source>
</evidence>
<comment type="caution">
    <text evidence="16">The sequence shown here is derived from an EMBL/GenBank/DDBJ whole genome shotgun (WGS) entry which is preliminary data.</text>
</comment>
<dbReference type="InterPro" id="IPR035907">
    <property type="entry name" value="Hppk_sf"/>
</dbReference>
<dbReference type="EMBL" id="WNWS01000147">
    <property type="protein sequence ID" value="KAE9977790.1"/>
    <property type="molecule type" value="Genomic_DNA"/>
</dbReference>
<evidence type="ECO:0000256" key="3">
    <source>
        <dbReference type="ARBA" id="ARBA00001946"/>
    </source>
</evidence>
<dbReference type="GO" id="GO:0005740">
    <property type="term" value="C:mitochondrial envelope"/>
    <property type="evidence" value="ECO:0007669"/>
    <property type="project" value="TreeGrafter"/>
</dbReference>
<evidence type="ECO:0000259" key="15">
    <source>
        <dbReference type="PROSITE" id="PS50972"/>
    </source>
</evidence>
<keyword evidence="8" id="KW-0479">Metal-binding</keyword>
<keyword evidence="9" id="KW-0547">Nucleotide-binding</keyword>
<dbReference type="InterPro" id="IPR000550">
    <property type="entry name" value="Hppk"/>
</dbReference>
<dbReference type="GO" id="GO:0046654">
    <property type="term" value="P:tetrahydrofolate biosynthetic process"/>
    <property type="evidence" value="ECO:0007669"/>
    <property type="project" value="UniProtKB-UniPathway"/>
</dbReference>
<keyword evidence="14" id="KW-0511">Multifunctional enzyme</keyword>
<dbReference type="Pfam" id="PF01288">
    <property type="entry name" value="HPPK"/>
    <property type="match status" value="1"/>
</dbReference>
<evidence type="ECO:0000256" key="13">
    <source>
        <dbReference type="ARBA" id="ARBA00022909"/>
    </source>
</evidence>
<dbReference type="GO" id="GO:0046656">
    <property type="term" value="P:folic acid biosynthetic process"/>
    <property type="evidence" value="ECO:0007669"/>
    <property type="project" value="UniProtKB-KW"/>
</dbReference>
<evidence type="ECO:0000256" key="14">
    <source>
        <dbReference type="ARBA" id="ARBA00023268"/>
    </source>
</evidence>
<dbReference type="PANTHER" id="PTHR20941:SF1">
    <property type="entry name" value="FOLIC ACID SYNTHESIS PROTEIN FOL1"/>
    <property type="match status" value="1"/>
</dbReference>
<dbReference type="NCBIfam" id="TIGR01496">
    <property type="entry name" value="DHPS"/>
    <property type="match status" value="1"/>
</dbReference>
<dbReference type="InterPro" id="IPR011005">
    <property type="entry name" value="Dihydropteroate_synth-like_sf"/>
</dbReference>
<comment type="pathway">
    <text evidence="5">Cofactor biosynthesis; tetrahydrofolate biosynthesis; 2-amino-4-hydroxy-6-hydroxymethyl-7,8-dihydropteridine diphosphate from 7,8-dihydroneopterin triphosphate: step 4/4.</text>
</comment>
<evidence type="ECO:0000256" key="4">
    <source>
        <dbReference type="ARBA" id="ARBA00004763"/>
    </source>
</evidence>
<dbReference type="PROSITE" id="PS50972">
    <property type="entry name" value="PTERIN_BINDING"/>
    <property type="match status" value="1"/>
</dbReference>
<dbReference type="InterPro" id="IPR045031">
    <property type="entry name" value="DHP_synth-like"/>
</dbReference>
<dbReference type="Pfam" id="PF00809">
    <property type="entry name" value="Pterin_bind"/>
    <property type="match status" value="1"/>
</dbReference>
<sequence>MRTSLTACWNLRQITRARPRTTSALPLSRRWFASSSKYSDKFATSPTSRFSFEIPSYSKTSDLSIQGESFYASDVAIPPIINDPFTLSTPATSQQPVVSLVLSLLQTLRDSRPESSGCNISINLGEHGFNLLFRHLSSDAPPQFTLRFNVHSTKTRIFIVGHLRLEQKPVLDINGLCELKRNLSEALTKHTAYDTSTKAGHREMADFVAAHFIKVQQEFALHGIRIDYRPASPGPRSSTYTSYGRPNLDSANLEALKMDGKSRFFVGLGSNVGDRLDMIEKACLEMEAEGMQVVRTSGLWETKAMYVEDQANFLNGVCEVISTDKDPKALLIKLKSIEERLGRVKVIEKGPRSIDLDVLLWNHESYEEESTELPISVPHTLMREREFVLRPLCELVPNEMLPSPYVPYTFEKHLAKLLAKEESSVNDPSARKSFMSTQVQLSSSLPPLAPLDPYRKTQIMSILNVTPDSFSDGGVNNTTDMASLKATITAHLENGAKIIDIGGQSSKPGAISITAEEEISRILPAIQAIKEITAANGHYSCAISIDTYRANVAKAAIEAGAHIINDISAGLLDADMLPTIAKLRCTYIMMHMRGTPSTMTTPQHTTYNGDLVHTVGSELLTRVRAAEAAGIRRWRMLLDPGIGFAKTGEQNVELLRRSRLHSEYRMAFRITSINTNLTNRVDGGYANGKINHRFAPQL</sequence>
<keyword evidence="11" id="KW-0067">ATP-binding</keyword>
<dbReference type="AlphaFoldDB" id="A0A8H3UXZ1"/>
<dbReference type="Gene3D" id="3.20.20.20">
    <property type="entry name" value="Dihydropteroate synthase-like"/>
    <property type="match status" value="1"/>
</dbReference>
<dbReference type="CDD" id="cd00483">
    <property type="entry name" value="HPPK"/>
    <property type="match status" value="1"/>
</dbReference>
<reference evidence="16 17" key="1">
    <citation type="submission" date="2018-12" db="EMBL/GenBank/DDBJ databases">
        <title>Venturia inaequalis Genome Resource.</title>
        <authorList>
            <person name="Lichtner F.J."/>
        </authorList>
    </citation>
    <scope>NUCLEOTIDE SEQUENCE [LARGE SCALE GENOMIC DNA]</scope>
    <source>
        <strain evidence="16 17">120213</strain>
    </source>
</reference>
<dbReference type="InterPro" id="IPR006390">
    <property type="entry name" value="DHP_synth_dom"/>
</dbReference>
<dbReference type="Gene3D" id="3.30.70.560">
    <property type="entry name" value="7,8-Dihydro-6-hydroxymethylpterin-pyrophosphokinase HPPK"/>
    <property type="match status" value="1"/>
</dbReference>
<dbReference type="CDD" id="cd00739">
    <property type="entry name" value="DHPS"/>
    <property type="match status" value="1"/>
</dbReference>
<comment type="cofactor">
    <cofactor evidence="3">
        <name>Mg(2+)</name>
        <dbReference type="ChEBI" id="CHEBI:18420"/>
    </cofactor>
</comment>
<dbReference type="PANTHER" id="PTHR20941">
    <property type="entry name" value="FOLATE SYNTHESIS PROTEINS"/>
    <property type="match status" value="1"/>
</dbReference>
<accession>A0A8H3UXZ1</accession>
<evidence type="ECO:0000256" key="8">
    <source>
        <dbReference type="ARBA" id="ARBA00022723"/>
    </source>
</evidence>
<evidence type="ECO:0000256" key="10">
    <source>
        <dbReference type="ARBA" id="ARBA00022777"/>
    </source>
</evidence>
<proteinExistence type="inferred from homology"/>
<dbReference type="GO" id="GO:0005524">
    <property type="term" value="F:ATP binding"/>
    <property type="evidence" value="ECO:0007669"/>
    <property type="project" value="UniProtKB-KW"/>
</dbReference>
<keyword evidence="10" id="KW-0418">Kinase</keyword>
<evidence type="ECO:0000256" key="2">
    <source>
        <dbReference type="ARBA" id="ARBA00000198"/>
    </source>
</evidence>
<comment type="catalytic activity">
    <reaction evidence="2">
        <text>6-hydroxymethyl-7,8-dihydropterin + ATP = (7,8-dihydropterin-6-yl)methyl diphosphate + AMP + H(+)</text>
        <dbReference type="Rhea" id="RHEA:11412"/>
        <dbReference type="ChEBI" id="CHEBI:15378"/>
        <dbReference type="ChEBI" id="CHEBI:30616"/>
        <dbReference type="ChEBI" id="CHEBI:44841"/>
        <dbReference type="ChEBI" id="CHEBI:72950"/>
        <dbReference type="ChEBI" id="CHEBI:456215"/>
        <dbReference type="EC" id="2.7.6.3"/>
    </reaction>
</comment>
<evidence type="ECO:0000313" key="16">
    <source>
        <dbReference type="EMBL" id="KAE9977790.1"/>
    </source>
</evidence>
<dbReference type="NCBIfam" id="TIGR01498">
    <property type="entry name" value="folK"/>
    <property type="match status" value="1"/>
</dbReference>
<keyword evidence="12" id="KW-0460">Magnesium</keyword>
<feature type="domain" description="Pterin-binding" evidence="15">
    <location>
        <begin position="457"/>
        <end position="698"/>
    </location>
</feature>
<gene>
    <name evidence="16" type="ORF">EG328_001823</name>
</gene>
<dbReference type="GO" id="GO:0004156">
    <property type="term" value="F:dihydropteroate synthase activity"/>
    <property type="evidence" value="ECO:0007669"/>
    <property type="project" value="UniProtKB-EC"/>
</dbReference>